<sequence length="531" mass="53224">MASKIEAEPADGHRPQDAAAPETPVTAPAEPETPTATPEVAPPSEVDPAAAVTPAEPADGAETAPLFAASGDGEPSPEIRADAGLDQPAAEPVPPLLPPPSRPEPSGSQGFGRLALATALATVLGGAIGIGGSQLLAPRAAPEAKGPTAAETKIAALESRLAELDRKLAAAPTPAAGLAALETRLAALEAATTRGDDLAARLTGLERELHERLEAARNSVAGALASLPADGSTQAALDAVAGRVDAALDKARERLDGVVADGRVLKEGLAGDLDRRSADIARILEGVRTRLGGLEGLRADVDGLIGRLSAVESAEKAAEAARGAATEALGKRTGEVESRIGTIDGRVAAVEAGAASATKAQAGAVLAVALADLRSAVDSGRPFAGEFDVVKRTGKVDLAALEPFAAKGVPSVAALRDRLPAQTKAMAEAEETRVAGDGVVDRLIAHAAQIVRVRPAGEIAGEGLAAQLSRLEARMAAGDLPGALGVWKALPEASRRLSADWGAALAARVAVDAALAAQTAATLAELSKSNP</sequence>
<evidence type="ECO:0000313" key="2">
    <source>
        <dbReference type="EMBL" id="TBW36319.1"/>
    </source>
</evidence>
<name>A0A4Q9VNF8_9HYPH</name>
<dbReference type="RefSeq" id="WP_131310315.1">
    <property type="nucleotide sequence ID" value="NZ_SJFN01000021.1"/>
</dbReference>
<gene>
    <name evidence="2" type="ORF">EYW49_14545</name>
</gene>
<reference evidence="2 3" key="1">
    <citation type="submission" date="2019-02" db="EMBL/GenBank/DDBJ databases">
        <title>Siculibacillus lacustris gen. nov., sp. nov., a new rosette-forming bacterium isolated from a freshwater crater lake (Lake St. Ana, Romania).</title>
        <authorList>
            <person name="Felfoldi T."/>
            <person name="Marton Z."/>
            <person name="Szabo A."/>
            <person name="Mentes A."/>
            <person name="Boka K."/>
            <person name="Marialigeti K."/>
            <person name="Mathe I."/>
            <person name="Koncz M."/>
            <person name="Schumann P."/>
            <person name="Toth E."/>
        </authorList>
    </citation>
    <scope>NUCLEOTIDE SEQUENCE [LARGE SCALE GENOMIC DNA]</scope>
    <source>
        <strain evidence="2 3">SA-279</strain>
    </source>
</reference>
<dbReference type="OrthoDB" id="8480612at2"/>
<comment type="caution">
    <text evidence="2">The sequence shown here is derived from an EMBL/GenBank/DDBJ whole genome shotgun (WGS) entry which is preliminary data.</text>
</comment>
<organism evidence="2 3">
    <name type="scientific">Siculibacillus lacustris</name>
    <dbReference type="NCBI Taxonomy" id="1549641"/>
    <lineage>
        <taxon>Bacteria</taxon>
        <taxon>Pseudomonadati</taxon>
        <taxon>Pseudomonadota</taxon>
        <taxon>Alphaproteobacteria</taxon>
        <taxon>Hyphomicrobiales</taxon>
        <taxon>Ancalomicrobiaceae</taxon>
        <taxon>Siculibacillus</taxon>
    </lineage>
</organism>
<dbReference type="AlphaFoldDB" id="A0A4Q9VNF8"/>
<evidence type="ECO:0000313" key="3">
    <source>
        <dbReference type="Proteomes" id="UP000292781"/>
    </source>
</evidence>
<protein>
    <submittedName>
        <fullName evidence="2">Uncharacterized protein</fullName>
    </submittedName>
</protein>
<accession>A0A4Q9VNF8</accession>
<evidence type="ECO:0000256" key="1">
    <source>
        <dbReference type="SAM" id="MobiDB-lite"/>
    </source>
</evidence>
<keyword evidence="3" id="KW-1185">Reference proteome</keyword>
<dbReference type="EMBL" id="SJFN01000021">
    <property type="protein sequence ID" value="TBW36319.1"/>
    <property type="molecule type" value="Genomic_DNA"/>
</dbReference>
<proteinExistence type="predicted"/>
<dbReference type="Proteomes" id="UP000292781">
    <property type="component" value="Unassembled WGS sequence"/>
</dbReference>
<feature type="compositionally biased region" description="Basic and acidic residues" evidence="1">
    <location>
        <begin position="1"/>
        <end position="16"/>
    </location>
</feature>
<feature type="compositionally biased region" description="Low complexity" evidence="1">
    <location>
        <begin position="18"/>
        <end position="43"/>
    </location>
</feature>
<feature type="compositionally biased region" description="Pro residues" evidence="1">
    <location>
        <begin position="91"/>
        <end position="103"/>
    </location>
</feature>
<feature type="region of interest" description="Disordered" evidence="1">
    <location>
        <begin position="1"/>
        <end position="110"/>
    </location>
</feature>